<protein>
    <recommendedName>
        <fullName evidence="14">Subtilisin</fullName>
    </recommendedName>
</protein>
<dbReference type="GO" id="GO:0004252">
    <property type="term" value="F:serine-type endopeptidase activity"/>
    <property type="evidence" value="ECO:0007669"/>
    <property type="project" value="InterPro"/>
</dbReference>
<dbReference type="InterPro" id="IPR000209">
    <property type="entry name" value="Peptidase_S8/S53_dom"/>
</dbReference>
<dbReference type="FunFam" id="3.30.70.80:FF:000003">
    <property type="entry name" value="Subtilisin-like protease SBT1.9"/>
    <property type="match status" value="1"/>
</dbReference>
<evidence type="ECO:0000259" key="9">
    <source>
        <dbReference type="Pfam" id="PF02225"/>
    </source>
</evidence>
<evidence type="ECO:0000256" key="3">
    <source>
        <dbReference type="ARBA" id="ARBA00022729"/>
    </source>
</evidence>
<feature type="signal peptide" evidence="7">
    <location>
        <begin position="1"/>
        <end position="23"/>
    </location>
</feature>
<dbReference type="FunFam" id="3.50.30.30:FF:000005">
    <property type="entry name" value="subtilisin-like protease SBT1.5"/>
    <property type="match status" value="1"/>
</dbReference>
<gene>
    <name evidence="12" type="ORF">Syun_028757</name>
</gene>
<name>A0AAP0EC34_9MAGN</name>
<evidence type="ECO:0000259" key="10">
    <source>
        <dbReference type="Pfam" id="PF05922"/>
    </source>
</evidence>
<dbReference type="Pfam" id="PF05922">
    <property type="entry name" value="Inhibitor_I9"/>
    <property type="match status" value="1"/>
</dbReference>
<keyword evidence="2" id="KW-0645">Protease</keyword>
<feature type="domain" description="Peptidase S8/S53" evidence="8">
    <location>
        <begin position="146"/>
        <end position="234"/>
    </location>
</feature>
<dbReference type="InterPro" id="IPR036852">
    <property type="entry name" value="Peptidase_S8/S53_dom_sf"/>
</dbReference>
<feature type="compositionally biased region" description="Polar residues" evidence="6">
    <location>
        <begin position="736"/>
        <end position="745"/>
    </location>
</feature>
<dbReference type="Gene3D" id="2.60.40.2310">
    <property type="match status" value="1"/>
</dbReference>
<feature type="domain" description="Inhibitor I9" evidence="10">
    <location>
        <begin position="30"/>
        <end position="114"/>
    </location>
</feature>
<evidence type="ECO:0000259" key="11">
    <source>
        <dbReference type="Pfam" id="PF17766"/>
    </source>
</evidence>
<feature type="domain" description="PA" evidence="9">
    <location>
        <begin position="354"/>
        <end position="428"/>
    </location>
</feature>
<evidence type="ECO:0000259" key="8">
    <source>
        <dbReference type="Pfam" id="PF00082"/>
    </source>
</evidence>
<evidence type="ECO:0000256" key="2">
    <source>
        <dbReference type="ARBA" id="ARBA00022670"/>
    </source>
</evidence>
<dbReference type="InterPro" id="IPR037045">
    <property type="entry name" value="S8pro/Inhibitor_I9_sf"/>
</dbReference>
<dbReference type="InterPro" id="IPR010259">
    <property type="entry name" value="S8pro/Inhibitor_I9"/>
</dbReference>
<dbReference type="Gene3D" id="3.30.70.80">
    <property type="entry name" value="Peptidase S8 propeptide/proteinase inhibitor I9"/>
    <property type="match status" value="1"/>
</dbReference>
<feature type="region of interest" description="Disordered" evidence="6">
    <location>
        <begin position="675"/>
        <end position="778"/>
    </location>
</feature>
<evidence type="ECO:0000256" key="4">
    <source>
        <dbReference type="ARBA" id="ARBA00022801"/>
    </source>
</evidence>
<evidence type="ECO:0000313" key="13">
    <source>
        <dbReference type="Proteomes" id="UP001420932"/>
    </source>
</evidence>
<feature type="compositionally biased region" description="Basic and acidic residues" evidence="6">
    <location>
        <begin position="691"/>
        <end position="720"/>
    </location>
</feature>
<keyword evidence="13" id="KW-1185">Reference proteome</keyword>
<feature type="compositionally biased region" description="Low complexity" evidence="6">
    <location>
        <begin position="721"/>
        <end position="731"/>
    </location>
</feature>
<dbReference type="SUPFAM" id="SSF52743">
    <property type="entry name" value="Subtilisin-like"/>
    <property type="match status" value="1"/>
</dbReference>
<dbReference type="GO" id="GO:0006508">
    <property type="term" value="P:proteolysis"/>
    <property type="evidence" value="ECO:0007669"/>
    <property type="project" value="UniProtKB-KW"/>
</dbReference>
<organism evidence="12 13">
    <name type="scientific">Stephania yunnanensis</name>
    <dbReference type="NCBI Taxonomy" id="152371"/>
    <lineage>
        <taxon>Eukaryota</taxon>
        <taxon>Viridiplantae</taxon>
        <taxon>Streptophyta</taxon>
        <taxon>Embryophyta</taxon>
        <taxon>Tracheophyta</taxon>
        <taxon>Spermatophyta</taxon>
        <taxon>Magnoliopsida</taxon>
        <taxon>Ranunculales</taxon>
        <taxon>Menispermaceae</taxon>
        <taxon>Menispermoideae</taxon>
        <taxon>Cissampelideae</taxon>
        <taxon>Stephania</taxon>
    </lineage>
</organism>
<dbReference type="InterPro" id="IPR003137">
    <property type="entry name" value="PA_domain"/>
</dbReference>
<dbReference type="PANTHER" id="PTHR10795">
    <property type="entry name" value="PROPROTEIN CONVERTASE SUBTILISIN/KEXIN"/>
    <property type="match status" value="1"/>
</dbReference>
<dbReference type="Proteomes" id="UP001420932">
    <property type="component" value="Unassembled WGS sequence"/>
</dbReference>
<dbReference type="Gene3D" id="3.40.50.200">
    <property type="entry name" value="Peptidase S8/S53 domain"/>
    <property type="match status" value="2"/>
</dbReference>
<feature type="domain" description="Subtilisin-like protease fibronectin type-III" evidence="11">
    <location>
        <begin position="601"/>
        <end position="676"/>
    </location>
</feature>
<dbReference type="InterPro" id="IPR045051">
    <property type="entry name" value="SBT"/>
</dbReference>
<dbReference type="InterPro" id="IPR041469">
    <property type="entry name" value="Subtilisin-like_FN3"/>
</dbReference>
<accession>A0AAP0EC34</accession>
<dbReference type="PRINTS" id="PR00723">
    <property type="entry name" value="SUBTILISIN"/>
</dbReference>
<reference evidence="12 13" key="1">
    <citation type="submission" date="2024-01" db="EMBL/GenBank/DDBJ databases">
        <title>Genome assemblies of Stephania.</title>
        <authorList>
            <person name="Yang L."/>
        </authorList>
    </citation>
    <scope>NUCLEOTIDE SEQUENCE [LARGE SCALE GENOMIC DNA]</scope>
    <source>
        <strain evidence="12">YNDBR</strain>
        <tissue evidence="12">Leaf</tissue>
    </source>
</reference>
<dbReference type="Pfam" id="PF17766">
    <property type="entry name" value="fn3_6"/>
    <property type="match status" value="1"/>
</dbReference>
<keyword evidence="5" id="KW-0720">Serine protease</keyword>
<dbReference type="Gene3D" id="3.50.30.30">
    <property type="match status" value="1"/>
</dbReference>
<evidence type="ECO:0000313" key="12">
    <source>
        <dbReference type="EMBL" id="KAK9086363.1"/>
    </source>
</evidence>
<evidence type="ECO:0000256" key="7">
    <source>
        <dbReference type="SAM" id="SignalP"/>
    </source>
</evidence>
<dbReference type="SUPFAM" id="SSF54897">
    <property type="entry name" value="Protease propeptides/inhibitors"/>
    <property type="match status" value="1"/>
</dbReference>
<dbReference type="InterPro" id="IPR015500">
    <property type="entry name" value="Peptidase_S8_subtilisin-rel"/>
</dbReference>
<dbReference type="Pfam" id="PF00082">
    <property type="entry name" value="Peptidase_S8"/>
    <property type="match status" value="1"/>
</dbReference>
<comment type="caution">
    <text evidence="12">The sequence shown here is derived from an EMBL/GenBank/DDBJ whole genome shotgun (WGS) entry which is preliminary data.</text>
</comment>
<evidence type="ECO:0008006" key="14">
    <source>
        <dbReference type="Google" id="ProtNLM"/>
    </source>
</evidence>
<evidence type="ECO:0000256" key="6">
    <source>
        <dbReference type="SAM" id="MobiDB-lite"/>
    </source>
</evidence>
<sequence>MGHHLLLLFFLYTLFVFSSPTIADENKRQTYIVQVRNDMKPNVFSTVNQWYRSTLATLESSTPDDADQDQPPMLHVYSKVFRGFSARLTKGQAEEMKARPEVLNVFPDQIHQLHTTRSPQFLGILNPHDQNKNKNHIGLLRASDYGSNVIIGVLDTGIWPERESFHDRGLGPVPSHWAGHCDKRLNFTCNRKIIGARVFLSGTHGKTPRDFEGHGTHTASTAAGRAVKNASFFGLTLLLDSTLQFEMALISSRYHWVRLPKALITIQLRPDRHCYIWCYRSWRVCICLGREPDLKTLRFLMYAPWITTVGASSIDRNFPVDLVLGNGRVVTGSSFYDGKSLPRDKFFPIFYPGNLSNCDPGTLDPKQVRGKIVFCYVGNTSLTFTFKGVTVKKAGGVGMVLANEDAKGENILNEAHVLPTVLLNAKLGHVAFDYLAKSPNPKATIVSRGTRWGSSQHQSLVGFHREGLTRASINILETRFDRARCRHPSGLAGQCVAALLKGAHRDWSIARIRSAMMTTSYVRDNVGNHILDRATNRKASAWGYGSGHVDPVKAIDPGLVFDLTVDDYVQFLCGSGYIKKDIQVVTRRAVKCNKNGIKPWDLNYPSISVLFDDDETRKFEVAVTRTATLVSKIASTYTVKIESPKGFLVSVNPSKLVFNRAEEKQSYVVNISAANNKLPPVHDPSLSCPDLVERPDLTEREIRPPREREREREKDDDERGSSGAARGQSGEEWARGSSQVASSRRSVGHARGVDEAGLTTTRLVGGRRRGRVRTTAEQTRRRRLGWSAYAVSGGRRHWRWKWWRKSGGGRSRTMKVFVLILGVRVI</sequence>
<dbReference type="Pfam" id="PF02225">
    <property type="entry name" value="PA"/>
    <property type="match status" value="1"/>
</dbReference>
<evidence type="ECO:0000256" key="1">
    <source>
        <dbReference type="ARBA" id="ARBA00011073"/>
    </source>
</evidence>
<dbReference type="EMBL" id="JBBNAF010000013">
    <property type="protein sequence ID" value="KAK9086363.1"/>
    <property type="molecule type" value="Genomic_DNA"/>
</dbReference>
<proteinExistence type="inferred from homology"/>
<evidence type="ECO:0000256" key="5">
    <source>
        <dbReference type="ARBA" id="ARBA00022825"/>
    </source>
</evidence>
<keyword evidence="3 7" id="KW-0732">Signal</keyword>
<keyword evidence="4" id="KW-0378">Hydrolase</keyword>
<dbReference type="AlphaFoldDB" id="A0AAP0EC34"/>
<feature type="chain" id="PRO_5042953582" description="Subtilisin" evidence="7">
    <location>
        <begin position="24"/>
        <end position="826"/>
    </location>
</feature>
<dbReference type="CDD" id="cd02120">
    <property type="entry name" value="PA_subtilisin_like"/>
    <property type="match status" value="1"/>
</dbReference>
<comment type="similarity">
    <text evidence="1">Belongs to the peptidase S8 family.</text>
</comment>